<gene>
    <name evidence="1" type="ORF">QGN23_11210</name>
</gene>
<organism evidence="1 2">
    <name type="scientific">Chryseobacterium gotjawalense</name>
    <dbReference type="NCBI Taxonomy" id="3042315"/>
    <lineage>
        <taxon>Bacteria</taxon>
        <taxon>Pseudomonadati</taxon>
        <taxon>Bacteroidota</taxon>
        <taxon>Flavobacteriia</taxon>
        <taxon>Flavobacteriales</taxon>
        <taxon>Weeksellaceae</taxon>
        <taxon>Chryseobacterium group</taxon>
        <taxon>Chryseobacterium</taxon>
    </lineage>
</organism>
<dbReference type="Proteomes" id="UP001241656">
    <property type="component" value="Chromosome"/>
</dbReference>
<reference evidence="1 2" key="1">
    <citation type="submission" date="2023-05" db="EMBL/GenBank/DDBJ databases">
        <title>Genomic insight into Chryseobacterium sp. wdc7 isolated forest soil (Gotjawal).</title>
        <authorList>
            <person name="Park S.-J."/>
        </authorList>
    </citation>
    <scope>NUCLEOTIDE SEQUENCE [LARGE SCALE GENOMIC DNA]</scope>
    <source>
        <strain evidence="2">wdc7</strain>
    </source>
</reference>
<protein>
    <recommendedName>
        <fullName evidence="3">GIY-YIG domain-containing protein</fullName>
    </recommendedName>
</protein>
<dbReference type="RefSeq" id="WP_282904390.1">
    <property type="nucleotide sequence ID" value="NZ_CP124855.1"/>
</dbReference>
<evidence type="ECO:0000313" key="2">
    <source>
        <dbReference type="Proteomes" id="UP001241656"/>
    </source>
</evidence>
<accession>A0ABY8RAL0</accession>
<proteinExistence type="predicted"/>
<sequence>MSESIKIFFDNPKLLTSDNLNILDGITGLYFIFTHGINIQYPFDKSKLIYIGMSEKRTNSIKKRLVGHLDGISNVGLKNYGKVDTLFFTYINFDILKEMWNLKIEELETYFLHSFVKNHGVSPICNNKLNSAILSENLPIKLEIDWGYFK</sequence>
<dbReference type="EMBL" id="CP124855">
    <property type="protein sequence ID" value="WHF50995.1"/>
    <property type="molecule type" value="Genomic_DNA"/>
</dbReference>
<evidence type="ECO:0008006" key="3">
    <source>
        <dbReference type="Google" id="ProtNLM"/>
    </source>
</evidence>
<evidence type="ECO:0000313" key="1">
    <source>
        <dbReference type="EMBL" id="WHF50995.1"/>
    </source>
</evidence>
<keyword evidence="2" id="KW-1185">Reference proteome</keyword>
<name>A0ABY8RAL0_9FLAO</name>